<evidence type="ECO:0000256" key="6">
    <source>
        <dbReference type="NCBIfam" id="TIGR01928"/>
    </source>
</evidence>
<dbReference type="PROSITE" id="PS00908">
    <property type="entry name" value="MR_MLE_1"/>
    <property type="match status" value="1"/>
</dbReference>
<sequence>MRIDRIDIIRVKTPFVHPFETSFTRFVERDALIVKVYSEGLVGYGECKAFYAPLYNPEDNGTCLHIIKNMIAPAILHQDIVGPAEFMAKVAFIVGNRLAKASIENALWELQAQREGKSLKTLLGGTQDEVKVGVSLGIEPTIPALLEKIEKYLAEGYHRTKIKIKPGKDIEVLREVRRHYPDIVLTVDANSDYTLADIELFKAMDDLNLQYIEQPLAEDDIVDHAVLQKAIKTPICLDESIVSVDTARKAIELGSCKIINIKSSRCGGLYESKKIHDLCQKNNIPVWVGGMTELGIGRVQNISFASLPNFASLAHDIAASKRYFAEDITLPVVDITPRCTLIVPDETNGVRYEVDTKAIDRMMVSCDVIK</sequence>
<dbReference type="SMART" id="SM00922">
    <property type="entry name" value="MR_MLE"/>
    <property type="match status" value="1"/>
</dbReference>
<dbReference type="EC" id="4.2.1.113" evidence="5 6"/>
<keyword evidence="2" id="KW-0479">Metal-binding</keyword>
<dbReference type="InterPro" id="IPR013342">
    <property type="entry name" value="Mandelate_racemase_C"/>
</dbReference>
<dbReference type="SUPFAM" id="SSF51604">
    <property type="entry name" value="Enolase C-terminal domain-like"/>
    <property type="match status" value="1"/>
</dbReference>
<dbReference type="Proteomes" id="UP001254848">
    <property type="component" value="Unassembled WGS sequence"/>
</dbReference>
<dbReference type="NCBIfam" id="TIGR01928">
    <property type="entry name" value="menC_lowGC_arch"/>
    <property type="match status" value="1"/>
</dbReference>
<dbReference type="Pfam" id="PF13378">
    <property type="entry name" value="MR_MLE_C"/>
    <property type="match status" value="1"/>
</dbReference>
<evidence type="ECO:0000256" key="4">
    <source>
        <dbReference type="ARBA" id="ARBA00023239"/>
    </source>
</evidence>
<dbReference type="SFLD" id="SFLDS00001">
    <property type="entry name" value="Enolase"/>
    <property type="match status" value="1"/>
</dbReference>
<evidence type="ECO:0000256" key="3">
    <source>
        <dbReference type="ARBA" id="ARBA00022842"/>
    </source>
</evidence>
<dbReference type="SUPFAM" id="SSF54826">
    <property type="entry name" value="Enolase N-terminal domain-like"/>
    <property type="match status" value="1"/>
</dbReference>
<evidence type="ECO:0000313" key="9">
    <source>
        <dbReference type="Proteomes" id="UP001254848"/>
    </source>
</evidence>
<keyword evidence="4 8" id="KW-0456">Lyase</keyword>
<dbReference type="InterPro" id="IPR036849">
    <property type="entry name" value="Enolase-like_C_sf"/>
</dbReference>
<evidence type="ECO:0000313" key="8">
    <source>
        <dbReference type="EMBL" id="MDT8902599.1"/>
    </source>
</evidence>
<dbReference type="SFLD" id="SFLDF00009">
    <property type="entry name" value="o-succinylbenzoate_synthase"/>
    <property type="match status" value="1"/>
</dbReference>
<dbReference type="Gene3D" id="3.20.20.120">
    <property type="entry name" value="Enolase-like C-terminal domain"/>
    <property type="match status" value="1"/>
</dbReference>
<dbReference type="RefSeq" id="WP_413781077.1">
    <property type="nucleotide sequence ID" value="NZ_JAUOZS010000001.1"/>
</dbReference>
<dbReference type="PANTHER" id="PTHR48073:SF5">
    <property type="entry name" value="O-SUCCINYLBENZOATE SYNTHASE"/>
    <property type="match status" value="1"/>
</dbReference>
<name>A0ABU3P0M3_9FIRM</name>
<evidence type="ECO:0000256" key="1">
    <source>
        <dbReference type="ARBA" id="ARBA00001968"/>
    </source>
</evidence>
<dbReference type="SFLD" id="SFLDG00180">
    <property type="entry name" value="muconate_cycloisomerase"/>
    <property type="match status" value="1"/>
</dbReference>
<dbReference type="InterPro" id="IPR013341">
    <property type="entry name" value="Mandelate_racemase_N_dom"/>
</dbReference>
<comment type="cofactor">
    <cofactor evidence="1">
        <name>a divalent metal cation</name>
        <dbReference type="ChEBI" id="CHEBI:60240"/>
    </cofactor>
</comment>
<evidence type="ECO:0000259" key="7">
    <source>
        <dbReference type="SMART" id="SM00922"/>
    </source>
</evidence>
<dbReference type="Pfam" id="PF02746">
    <property type="entry name" value="MR_MLE_N"/>
    <property type="match status" value="1"/>
</dbReference>
<dbReference type="GO" id="GO:0043748">
    <property type="term" value="F:O-succinylbenzoate synthase activity"/>
    <property type="evidence" value="ECO:0007669"/>
    <property type="project" value="UniProtKB-EC"/>
</dbReference>
<dbReference type="PANTHER" id="PTHR48073">
    <property type="entry name" value="O-SUCCINYLBENZOATE SYNTHASE-RELATED"/>
    <property type="match status" value="1"/>
</dbReference>
<dbReference type="InterPro" id="IPR018110">
    <property type="entry name" value="Mandel_Rmase/mucon_lact_enz_CS"/>
</dbReference>
<keyword evidence="3" id="KW-0460">Magnesium</keyword>
<proteinExistence type="predicted"/>
<accession>A0ABU3P0M3</accession>
<protein>
    <recommendedName>
        <fullName evidence="5 6">o-succinylbenzoate synthase</fullName>
        <ecNumber evidence="5 6">4.2.1.113</ecNumber>
    </recommendedName>
</protein>
<dbReference type="InterPro" id="IPR029065">
    <property type="entry name" value="Enolase_C-like"/>
</dbReference>
<feature type="domain" description="Mandelate racemase/muconate lactonizing enzyme C-terminal" evidence="7">
    <location>
        <begin position="142"/>
        <end position="234"/>
    </location>
</feature>
<gene>
    <name evidence="8" type="primary">menC</name>
    <name evidence="8" type="ORF">Q4T40_15225</name>
</gene>
<evidence type="ECO:0000256" key="2">
    <source>
        <dbReference type="ARBA" id="ARBA00022723"/>
    </source>
</evidence>
<reference evidence="8 9" key="1">
    <citation type="submission" date="2023-07" db="EMBL/GenBank/DDBJ databases">
        <title>The novel representative of Negativicutes class, Anaeroselena agilis gen. nov. sp. nov.</title>
        <authorList>
            <person name="Prokofeva M.I."/>
            <person name="Elcheninov A.G."/>
            <person name="Klyukina A."/>
            <person name="Kublanov I.V."/>
            <person name="Frolov E.N."/>
            <person name="Podosokorskaya O.A."/>
        </authorList>
    </citation>
    <scope>NUCLEOTIDE SEQUENCE [LARGE SCALE GENOMIC DNA]</scope>
    <source>
        <strain evidence="8 9">4137-cl</strain>
    </source>
</reference>
<dbReference type="Gene3D" id="3.30.390.10">
    <property type="entry name" value="Enolase-like, N-terminal domain"/>
    <property type="match status" value="1"/>
</dbReference>
<evidence type="ECO:0000256" key="5">
    <source>
        <dbReference type="ARBA" id="ARBA00029491"/>
    </source>
</evidence>
<dbReference type="InterPro" id="IPR029017">
    <property type="entry name" value="Enolase-like_N"/>
</dbReference>
<keyword evidence="9" id="KW-1185">Reference proteome</keyword>
<comment type="caution">
    <text evidence="8">The sequence shown here is derived from an EMBL/GenBank/DDBJ whole genome shotgun (WGS) entry which is preliminary data.</text>
</comment>
<dbReference type="InterPro" id="IPR010197">
    <property type="entry name" value="OSBS/NAAAR"/>
</dbReference>
<dbReference type="CDD" id="cd03317">
    <property type="entry name" value="NAAAR"/>
    <property type="match status" value="1"/>
</dbReference>
<organism evidence="8 9">
    <name type="scientific">Anaeroselena agilis</name>
    <dbReference type="NCBI Taxonomy" id="3063788"/>
    <lineage>
        <taxon>Bacteria</taxon>
        <taxon>Bacillati</taxon>
        <taxon>Bacillota</taxon>
        <taxon>Negativicutes</taxon>
        <taxon>Acetonemataceae</taxon>
        <taxon>Anaeroselena</taxon>
    </lineage>
</organism>
<dbReference type="EMBL" id="JAUOZS010000001">
    <property type="protein sequence ID" value="MDT8902599.1"/>
    <property type="molecule type" value="Genomic_DNA"/>
</dbReference>